<keyword evidence="2" id="KW-1185">Reference proteome</keyword>
<comment type="caution">
    <text evidence="1">The sequence shown here is derived from an EMBL/GenBank/DDBJ whole genome shotgun (WGS) entry which is preliminary data.</text>
</comment>
<evidence type="ECO:0000313" key="1">
    <source>
        <dbReference type="EMBL" id="MBB5721126.1"/>
    </source>
</evidence>
<proteinExistence type="predicted"/>
<gene>
    <name evidence="1" type="ORF">FHS72_000733</name>
</gene>
<evidence type="ECO:0000313" key="2">
    <source>
        <dbReference type="Proteomes" id="UP000535415"/>
    </source>
</evidence>
<reference evidence="1 2" key="1">
    <citation type="submission" date="2020-08" db="EMBL/GenBank/DDBJ databases">
        <title>Genomic Encyclopedia of Type Strains, Phase IV (KMG-IV): sequencing the most valuable type-strain genomes for metagenomic binning, comparative biology and taxonomic classification.</title>
        <authorList>
            <person name="Goeker M."/>
        </authorList>
    </citation>
    <scope>NUCLEOTIDE SEQUENCE [LARGE SCALE GENOMIC DNA]</scope>
    <source>
        <strain evidence="1 2">DSM 101064</strain>
    </source>
</reference>
<name>A0A7W9BIV4_9RHOB</name>
<dbReference type="EMBL" id="JACIJM010000002">
    <property type="protein sequence ID" value="MBB5721126.1"/>
    <property type="molecule type" value="Genomic_DNA"/>
</dbReference>
<dbReference type="Proteomes" id="UP000535415">
    <property type="component" value="Unassembled WGS sequence"/>
</dbReference>
<accession>A0A7W9BIV4</accession>
<dbReference type="AlphaFoldDB" id="A0A7W9BIV4"/>
<sequence length="165" mass="18300">MTTPPIPIGRTIFEAGIITQQSAIAGKNRFDVERCMGFNAGQLSMGYTVAHLQSAPKYDDWTFRRYTQMAGHAADWDPDEMGPDTRTAEEALLANGYTVDTMKNEVMMLEFHTSGPRRLIKIIPVANSNGWPQYPEGAPAPQWILHHPLAMTVAAFVGPQDTYTT</sequence>
<protein>
    <submittedName>
        <fullName evidence="1">Uncharacterized protein</fullName>
    </submittedName>
</protein>
<organism evidence="1 2">
    <name type="scientific">Yoonia ponticola</name>
    <dbReference type="NCBI Taxonomy" id="1524255"/>
    <lineage>
        <taxon>Bacteria</taxon>
        <taxon>Pseudomonadati</taxon>
        <taxon>Pseudomonadota</taxon>
        <taxon>Alphaproteobacteria</taxon>
        <taxon>Rhodobacterales</taxon>
        <taxon>Paracoccaceae</taxon>
        <taxon>Yoonia</taxon>
    </lineage>
</organism>
<dbReference type="RefSeq" id="WP_183525731.1">
    <property type="nucleotide sequence ID" value="NZ_JACIJM010000002.1"/>
</dbReference>